<dbReference type="RefSeq" id="XP_026193464.1">
    <property type="nucleotide sequence ID" value="XM_026337679.1"/>
</dbReference>
<dbReference type="Proteomes" id="UP000515125">
    <property type="component" value="Unplaced"/>
</dbReference>
<dbReference type="PANTHER" id="PTHR12857:SF0">
    <property type="entry name" value="CXXC MOTIF CONTAINING ZINC BINDING PROTEIN"/>
    <property type="match status" value="1"/>
</dbReference>
<dbReference type="PANTHER" id="PTHR12857">
    <property type="entry name" value="CXXC MOTIF CONTAINING ZINC BINDING PROTEIN"/>
    <property type="match status" value="1"/>
</dbReference>
<gene>
    <name evidence="5" type="primary">LOC113147368</name>
</gene>
<evidence type="ECO:0000256" key="1">
    <source>
        <dbReference type="ARBA" id="ARBA00007818"/>
    </source>
</evidence>
<accession>A0A6P6S101</accession>
<evidence type="ECO:0000256" key="3">
    <source>
        <dbReference type="ARBA" id="ARBA00022833"/>
    </source>
</evidence>
<reference evidence="5" key="1">
    <citation type="submission" date="2025-08" db="UniProtKB">
        <authorList>
            <consortium name="RefSeq"/>
        </authorList>
    </citation>
    <scope>IDENTIFICATION</scope>
</reference>
<evidence type="ECO:0000256" key="2">
    <source>
        <dbReference type="ARBA" id="ARBA00022723"/>
    </source>
</evidence>
<dbReference type="SUPFAM" id="SSF141678">
    <property type="entry name" value="MAL13P1.257-like"/>
    <property type="match status" value="1"/>
</dbReference>
<evidence type="ECO:0000313" key="5">
    <source>
        <dbReference type="RefSeq" id="XP_026193464.1"/>
    </source>
</evidence>
<dbReference type="Pfam" id="PF05907">
    <property type="entry name" value="CXXC_Zn-b_euk"/>
    <property type="match status" value="1"/>
</dbReference>
<dbReference type="AlphaFoldDB" id="A0A6P6S101"/>
<dbReference type="OrthoDB" id="10248838at2759"/>
<evidence type="ECO:0000313" key="4">
    <source>
        <dbReference type="Proteomes" id="UP000515125"/>
    </source>
</evidence>
<keyword evidence="2" id="KW-0479">Metal-binding</keyword>
<comment type="similarity">
    <text evidence="1">Belongs to the UPF0587 family.</text>
</comment>
<name>A0A6P6S101_9EIME</name>
<keyword evidence="3" id="KW-0862">Zinc</keyword>
<organism evidence="4 5">
    <name type="scientific">Cyclospora cayetanensis</name>
    <dbReference type="NCBI Taxonomy" id="88456"/>
    <lineage>
        <taxon>Eukaryota</taxon>
        <taxon>Sar</taxon>
        <taxon>Alveolata</taxon>
        <taxon>Apicomplexa</taxon>
        <taxon>Conoidasida</taxon>
        <taxon>Coccidia</taxon>
        <taxon>Eucoccidiorida</taxon>
        <taxon>Eimeriorina</taxon>
        <taxon>Eimeriidae</taxon>
        <taxon>Cyclospora</taxon>
    </lineage>
</organism>
<sequence>MVRLLLRMKADLENVESIEFPTEYTWNVDVTQMGGTEERKGVTFSAAEEFDIPNSRGTANLIIRFDGSKHSATINVEQVKGVTRPYTAADSGQFVPIVAFECRGMEPTKWTPTAGCIVKGSKTSFSDADLAEDWAEFDEAANASVGIYDVEFDFVVHKG</sequence>
<dbReference type="InterPro" id="IPR008584">
    <property type="entry name" value="CXXC_Zn-binding_euk"/>
</dbReference>
<dbReference type="GeneID" id="113147368"/>
<proteinExistence type="inferred from homology"/>
<keyword evidence="4" id="KW-1185">Reference proteome</keyword>
<protein>
    <submittedName>
        <fullName evidence="5">UPF0587 protein v1g245604-like</fullName>
    </submittedName>
</protein>
<dbReference type="GO" id="GO:0008270">
    <property type="term" value="F:zinc ion binding"/>
    <property type="evidence" value="ECO:0007669"/>
    <property type="project" value="TreeGrafter"/>
</dbReference>